<dbReference type="PROSITE" id="PS51763">
    <property type="entry name" value="CBM10"/>
    <property type="match status" value="1"/>
</dbReference>
<dbReference type="InterPro" id="IPR009031">
    <property type="entry name" value="CBM10"/>
</dbReference>
<evidence type="ECO:0000313" key="9">
    <source>
        <dbReference type="Proteomes" id="UP000216101"/>
    </source>
</evidence>
<dbReference type="Pfam" id="PF03422">
    <property type="entry name" value="CBM_6"/>
    <property type="match status" value="1"/>
</dbReference>
<feature type="domain" description="CBM6" evidence="5">
    <location>
        <begin position="256"/>
        <end position="377"/>
    </location>
</feature>
<keyword evidence="4" id="KW-0326">Glycosidase</keyword>
<dbReference type="Gene3D" id="2.60.120.200">
    <property type="match status" value="1"/>
</dbReference>
<dbReference type="CDD" id="cd04080">
    <property type="entry name" value="CBM6_cellulase-like"/>
    <property type="match status" value="1"/>
</dbReference>
<comment type="similarity">
    <text evidence="1">Belongs to the glycosyl hydrolase 16 family.</text>
</comment>
<evidence type="ECO:0000256" key="3">
    <source>
        <dbReference type="ARBA" id="ARBA00022801"/>
    </source>
</evidence>
<sequence>MYFNDAPSTGPDGDTVIQTFFGLTDYIEGAEPYSEIDFEYLPNGGWWTGSATPSMWSGTYRIVDWSDESNHGVTRTQGSLQGWHTLVMQVTDGHIAFYIDGAYQTSFSGAVAPDYPMYLMFQLWFSNDCFDAACNTRGYLKNSNYREYYEDVDWVYFEKDNLVPPSEVPQKVASLRASGINYVQNINNNSSSSSSSSAAAQQCNWWGTLYTICTHINSGWGWQNNADCVGIQTCATLSPPYGVMTAGSSSSAAFSRLIQAEAYTAMSGVQLDTTTDTGGGQYVGWIETGDWMSYANINFPTSGTYKVEYRVASPSGASLSLDLNAGATQLGQVAIPATGGWQNWTTVSHTVSIAAGTHSLGIYAPASGWNINWLRITKL</sequence>
<reference evidence="9" key="1">
    <citation type="submission" date="2017-05" db="EMBL/GenBank/DDBJ databases">
        <authorList>
            <person name="Barney B.M."/>
        </authorList>
    </citation>
    <scope>NUCLEOTIDE SEQUENCE [LARGE SCALE GENOMIC DNA]</scope>
    <source>
        <strain evidence="9">PSBB022</strain>
    </source>
</reference>
<dbReference type="InterPro" id="IPR005084">
    <property type="entry name" value="CBM6"/>
</dbReference>
<dbReference type="Gene3D" id="2.60.120.260">
    <property type="entry name" value="Galactose-binding domain-like"/>
    <property type="match status" value="1"/>
</dbReference>
<evidence type="ECO:0000313" key="8">
    <source>
        <dbReference type="EMBL" id="OZY83989.1"/>
    </source>
</evidence>
<keyword evidence="2" id="KW-0732">Signal</keyword>
<feature type="domain" description="CBM10" evidence="7">
    <location>
        <begin position="202"/>
        <end position="231"/>
    </location>
</feature>
<gene>
    <name evidence="8" type="ORF">CBP51_19280</name>
</gene>
<dbReference type="InterPro" id="IPR006584">
    <property type="entry name" value="Cellulose-bd_IV"/>
</dbReference>
<dbReference type="GO" id="GO:0005975">
    <property type="term" value="P:carbohydrate metabolic process"/>
    <property type="evidence" value="ECO:0007669"/>
    <property type="project" value="InterPro"/>
</dbReference>
<dbReference type="STRING" id="1209072.GCA_000766945_02921"/>
<dbReference type="SMART" id="SM01064">
    <property type="entry name" value="CBM_10"/>
    <property type="match status" value="1"/>
</dbReference>
<dbReference type="InterPro" id="IPR013320">
    <property type="entry name" value="ConA-like_dom_sf"/>
</dbReference>
<dbReference type="SUPFAM" id="SSF57615">
    <property type="entry name" value="Type X cellulose binding domain, CBDX"/>
    <property type="match status" value="1"/>
</dbReference>
<dbReference type="SUPFAM" id="SSF49899">
    <property type="entry name" value="Concanavalin A-like lectins/glucanases"/>
    <property type="match status" value="1"/>
</dbReference>
<dbReference type="InterPro" id="IPR002883">
    <property type="entry name" value="CBM10/Dockerin_dom"/>
</dbReference>
<dbReference type="Proteomes" id="UP000216101">
    <property type="component" value="Unassembled WGS sequence"/>
</dbReference>
<accession>A0A266Q3R2</accession>
<dbReference type="SMART" id="SM00606">
    <property type="entry name" value="CBD_IV"/>
    <property type="match status" value="1"/>
</dbReference>
<dbReference type="Gene3D" id="2.30.32.30">
    <property type="entry name" value="CBM10"/>
    <property type="match status" value="1"/>
</dbReference>
<dbReference type="SUPFAM" id="SSF49785">
    <property type="entry name" value="Galactose-binding domain-like"/>
    <property type="match status" value="1"/>
</dbReference>
<evidence type="ECO:0008006" key="10">
    <source>
        <dbReference type="Google" id="ProtNLM"/>
    </source>
</evidence>
<dbReference type="PROSITE" id="PS51762">
    <property type="entry name" value="GH16_2"/>
    <property type="match status" value="1"/>
</dbReference>
<evidence type="ECO:0000259" key="7">
    <source>
        <dbReference type="PROSITE" id="PS51763"/>
    </source>
</evidence>
<dbReference type="CDD" id="cd00413">
    <property type="entry name" value="Glyco_hydrolase_16"/>
    <property type="match status" value="1"/>
</dbReference>
<evidence type="ECO:0000256" key="1">
    <source>
        <dbReference type="ARBA" id="ARBA00006865"/>
    </source>
</evidence>
<keyword evidence="9" id="KW-1185">Reference proteome</keyword>
<dbReference type="EMBL" id="NHNI01000003">
    <property type="protein sequence ID" value="OZY83989.1"/>
    <property type="molecule type" value="Genomic_DNA"/>
</dbReference>
<dbReference type="InterPro" id="IPR036601">
    <property type="entry name" value="CBM10_sf"/>
</dbReference>
<organism evidence="8 9">
    <name type="scientific">Cellvibrio mixtus</name>
    <dbReference type="NCBI Taxonomy" id="39650"/>
    <lineage>
        <taxon>Bacteria</taxon>
        <taxon>Pseudomonadati</taxon>
        <taxon>Pseudomonadota</taxon>
        <taxon>Gammaproteobacteria</taxon>
        <taxon>Cellvibrionales</taxon>
        <taxon>Cellvibrionaceae</taxon>
        <taxon>Cellvibrio</taxon>
    </lineage>
</organism>
<dbReference type="GO" id="GO:0030248">
    <property type="term" value="F:cellulose binding"/>
    <property type="evidence" value="ECO:0007669"/>
    <property type="project" value="InterPro"/>
</dbReference>
<proteinExistence type="inferred from homology"/>
<feature type="domain" description="GH16" evidence="6">
    <location>
        <begin position="1"/>
        <end position="161"/>
    </location>
</feature>
<dbReference type="PROSITE" id="PS51175">
    <property type="entry name" value="CBM6"/>
    <property type="match status" value="1"/>
</dbReference>
<name>A0A266Q3R2_9GAMM</name>
<evidence type="ECO:0000256" key="4">
    <source>
        <dbReference type="ARBA" id="ARBA00023295"/>
    </source>
</evidence>
<dbReference type="AlphaFoldDB" id="A0A266Q3R2"/>
<comment type="caution">
    <text evidence="8">The sequence shown here is derived from an EMBL/GenBank/DDBJ whole genome shotgun (WGS) entry which is preliminary data.</text>
</comment>
<protein>
    <recommendedName>
        <fullName evidence="10">CBM6 domain-containing protein</fullName>
    </recommendedName>
</protein>
<keyword evidence="3" id="KW-0378">Hydrolase</keyword>
<evidence type="ECO:0000259" key="6">
    <source>
        <dbReference type="PROSITE" id="PS51762"/>
    </source>
</evidence>
<evidence type="ECO:0000259" key="5">
    <source>
        <dbReference type="PROSITE" id="PS51175"/>
    </source>
</evidence>
<dbReference type="InterPro" id="IPR000757">
    <property type="entry name" value="Beta-glucanase-like"/>
</dbReference>
<dbReference type="InterPro" id="IPR008979">
    <property type="entry name" value="Galactose-bd-like_sf"/>
</dbReference>
<dbReference type="GO" id="GO:0004553">
    <property type="term" value="F:hydrolase activity, hydrolyzing O-glycosyl compounds"/>
    <property type="evidence" value="ECO:0007669"/>
    <property type="project" value="InterPro"/>
</dbReference>
<evidence type="ECO:0000256" key="2">
    <source>
        <dbReference type="ARBA" id="ARBA00022729"/>
    </source>
</evidence>